<dbReference type="Pfam" id="PF00593">
    <property type="entry name" value="TonB_dep_Rec_b-barrel"/>
    <property type="match status" value="1"/>
</dbReference>
<organism evidence="15 16">
    <name type="scientific">Tangfeifania diversioriginum</name>
    <dbReference type="NCBI Taxonomy" id="1168035"/>
    <lineage>
        <taxon>Bacteria</taxon>
        <taxon>Pseudomonadati</taxon>
        <taxon>Bacteroidota</taxon>
        <taxon>Bacteroidia</taxon>
        <taxon>Marinilabiliales</taxon>
        <taxon>Prolixibacteraceae</taxon>
        <taxon>Tangfeifania</taxon>
    </lineage>
</organism>
<keyword evidence="2 10" id="KW-0813">Transport</keyword>
<dbReference type="AlphaFoldDB" id="A0A1M6A364"/>
<keyword evidence="8 15" id="KW-0675">Receptor</keyword>
<keyword evidence="16" id="KW-1185">Reference proteome</keyword>
<dbReference type="PANTHER" id="PTHR30069:SF29">
    <property type="entry name" value="HEMOGLOBIN AND HEMOGLOBIN-HAPTOGLOBIN-BINDING PROTEIN 1-RELATED"/>
    <property type="match status" value="1"/>
</dbReference>
<evidence type="ECO:0000313" key="16">
    <source>
        <dbReference type="Proteomes" id="UP000184050"/>
    </source>
</evidence>
<evidence type="ECO:0000259" key="14">
    <source>
        <dbReference type="Pfam" id="PF07715"/>
    </source>
</evidence>
<dbReference type="GO" id="GO:0015344">
    <property type="term" value="F:siderophore uptake transmembrane transporter activity"/>
    <property type="evidence" value="ECO:0007669"/>
    <property type="project" value="TreeGrafter"/>
</dbReference>
<evidence type="ECO:0000256" key="2">
    <source>
        <dbReference type="ARBA" id="ARBA00022448"/>
    </source>
</evidence>
<dbReference type="Gene3D" id="2.170.130.10">
    <property type="entry name" value="TonB-dependent receptor, plug domain"/>
    <property type="match status" value="1"/>
</dbReference>
<feature type="domain" description="TonB-dependent receptor plug" evidence="14">
    <location>
        <begin position="112"/>
        <end position="219"/>
    </location>
</feature>
<dbReference type="Proteomes" id="UP000184050">
    <property type="component" value="Unassembled WGS sequence"/>
</dbReference>
<dbReference type="Pfam" id="PF07715">
    <property type="entry name" value="Plug"/>
    <property type="match status" value="1"/>
</dbReference>
<comment type="subcellular location">
    <subcellularLocation>
        <location evidence="1 10">Cell outer membrane</location>
        <topology evidence="1 10">Multi-pass membrane protein</topology>
    </subcellularLocation>
</comment>
<evidence type="ECO:0000256" key="10">
    <source>
        <dbReference type="PROSITE-ProRule" id="PRU01360"/>
    </source>
</evidence>
<reference evidence="15 16" key="1">
    <citation type="submission" date="2016-11" db="EMBL/GenBank/DDBJ databases">
        <authorList>
            <person name="Jaros S."/>
            <person name="Januszkiewicz K."/>
            <person name="Wedrychowicz H."/>
        </authorList>
    </citation>
    <scope>NUCLEOTIDE SEQUENCE [LARGE SCALE GENOMIC DNA]</scope>
    <source>
        <strain evidence="15 16">DSM 27063</strain>
    </source>
</reference>
<evidence type="ECO:0000256" key="11">
    <source>
        <dbReference type="RuleBase" id="RU003357"/>
    </source>
</evidence>
<evidence type="ECO:0000256" key="3">
    <source>
        <dbReference type="ARBA" id="ARBA00022452"/>
    </source>
</evidence>
<dbReference type="InterPro" id="IPR037066">
    <property type="entry name" value="Plug_dom_sf"/>
</dbReference>
<keyword evidence="6 11" id="KW-0798">TonB box</keyword>
<dbReference type="PANTHER" id="PTHR30069">
    <property type="entry name" value="TONB-DEPENDENT OUTER MEMBRANE RECEPTOR"/>
    <property type="match status" value="1"/>
</dbReference>
<keyword evidence="4 10" id="KW-0812">Transmembrane</keyword>
<sequence length="799" mass="89799">MKYLILPVVFFISIFKVSAQTVSVLNARTNEPVEGVLVVAESNYTTQTDEMGGVNLGLIQQEETILFQHASFLNFSATKAQIVENGNVVILVEDPVRLDEVVISVNRWEQSKTEVPHKIETLNAEDVLQISPQTTADLLGTKNGVFIQKSQMGGGSPMIRGFAANRVLLVVDGIRMNNAIFRSGNLHNVISLDANSLESTEIIFGPGSVIYGSDALGGVMSFSTLKPRLSTKKNAEINGKTFMRYSSANFEKTIHGTFNFGSQKWAALVSSTFTDFNDLRMGSNGPTEYLRKEFVAPGKFGGSDEIIPNENELLQKFTGYSQFNLLSKFRYRPGDELDVTFSALHSQTSDIPRYDRLIAYRNDKLRYGNWYYGPQKWTLASGSIKYQKNHLLFDKANLLAGYQNYEESRHDRSLNGENLRHRTENLDVFSLNLDLGKSIDTRNEIFYGAEAFFNKVRSSGFSENLTDTVSEEIAPRYPDNSTYNSFAAYASYKLKFSDKLILQAGARFTQTLLSGDFDAGFYDFPFSEFNMKNSALNGNVGVVWHPTTDWQVNLNVSTGFRSPNIDDVAKVFDSEPGNVIVPNPGLEPEYARNFELGIVRSYAGKARFEITGFYTQLKNAMVRRDFLLNGQDSILYDGTLSNVEALVNAESAQIMGGSFSFRYLFTPFFRTRHNITVVKGEDADGFPLRHVPPAFGSSHLVFEKQKWFVDLYLDYSGAFTFNQLAPSEQDKPHLYTEDENGNPWSPPWWTLNIKSSYQVSDYFSINGGIENIFDKRYRTYSSGIVAPGINFKLSAMLKF</sequence>
<accession>A0A1M6A364</accession>
<dbReference type="SUPFAM" id="SSF56935">
    <property type="entry name" value="Porins"/>
    <property type="match status" value="1"/>
</dbReference>
<evidence type="ECO:0000256" key="6">
    <source>
        <dbReference type="ARBA" id="ARBA00023077"/>
    </source>
</evidence>
<dbReference type="STRING" id="1168035.SAMN05444280_10146"/>
<keyword evidence="9 10" id="KW-0998">Cell outer membrane</keyword>
<dbReference type="EMBL" id="FQZE01000001">
    <property type="protein sequence ID" value="SHI30964.1"/>
    <property type="molecule type" value="Genomic_DNA"/>
</dbReference>
<dbReference type="InterPro" id="IPR039426">
    <property type="entry name" value="TonB-dep_rcpt-like"/>
</dbReference>
<proteinExistence type="inferred from homology"/>
<dbReference type="RefSeq" id="WP_083578018.1">
    <property type="nucleotide sequence ID" value="NZ_FQZE01000001.1"/>
</dbReference>
<protein>
    <submittedName>
        <fullName evidence="15">Hemoglobin/transferrin/lactoferrin receptor protein</fullName>
    </submittedName>
</protein>
<gene>
    <name evidence="15" type="ORF">SAMN05444280_10146</name>
</gene>
<dbReference type="InterPro" id="IPR012910">
    <property type="entry name" value="Plug_dom"/>
</dbReference>
<dbReference type="CDD" id="cd01347">
    <property type="entry name" value="ligand_gated_channel"/>
    <property type="match status" value="1"/>
</dbReference>
<keyword evidence="7 10" id="KW-0472">Membrane</keyword>
<dbReference type="InterPro" id="IPR000531">
    <property type="entry name" value="Beta-barrel_TonB"/>
</dbReference>
<evidence type="ECO:0000256" key="4">
    <source>
        <dbReference type="ARBA" id="ARBA00022692"/>
    </source>
</evidence>
<evidence type="ECO:0000256" key="8">
    <source>
        <dbReference type="ARBA" id="ARBA00023170"/>
    </source>
</evidence>
<name>A0A1M6A364_9BACT</name>
<dbReference type="OrthoDB" id="9795928at2"/>
<evidence type="ECO:0000259" key="13">
    <source>
        <dbReference type="Pfam" id="PF00593"/>
    </source>
</evidence>
<dbReference type="InterPro" id="IPR036942">
    <property type="entry name" value="Beta-barrel_TonB_sf"/>
</dbReference>
<dbReference type="Gene3D" id="2.40.170.20">
    <property type="entry name" value="TonB-dependent receptor, beta-barrel domain"/>
    <property type="match status" value="1"/>
</dbReference>
<keyword evidence="3 10" id="KW-1134">Transmembrane beta strand</keyword>
<comment type="similarity">
    <text evidence="10 11">Belongs to the TonB-dependent receptor family.</text>
</comment>
<evidence type="ECO:0000256" key="7">
    <source>
        <dbReference type="ARBA" id="ARBA00023136"/>
    </source>
</evidence>
<keyword evidence="5 12" id="KW-0732">Signal</keyword>
<evidence type="ECO:0000313" key="15">
    <source>
        <dbReference type="EMBL" id="SHI30964.1"/>
    </source>
</evidence>
<evidence type="ECO:0000256" key="9">
    <source>
        <dbReference type="ARBA" id="ARBA00023237"/>
    </source>
</evidence>
<dbReference type="GO" id="GO:0009279">
    <property type="term" value="C:cell outer membrane"/>
    <property type="evidence" value="ECO:0007669"/>
    <property type="project" value="UniProtKB-SubCell"/>
</dbReference>
<dbReference type="GO" id="GO:0044718">
    <property type="term" value="P:siderophore transmembrane transport"/>
    <property type="evidence" value="ECO:0007669"/>
    <property type="project" value="TreeGrafter"/>
</dbReference>
<evidence type="ECO:0000256" key="1">
    <source>
        <dbReference type="ARBA" id="ARBA00004571"/>
    </source>
</evidence>
<feature type="domain" description="TonB-dependent receptor-like beta-barrel" evidence="13">
    <location>
        <begin position="354"/>
        <end position="772"/>
    </location>
</feature>
<feature type="signal peptide" evidence="12">
    <location>
        <begin position="1"/>
        <end position="19"/>
    </location>
</feature>
<evidence type="ECO:0000256" key="12">
    <source>
        <dbReference type="SAM" id="SignalP"/>
    </source>
</evidence>
<feature type="chain" id="PRO_5012454888" evidence="12">
    <location>
        <begin position="20"/>
        <end position="799"/>
    </location>
</feature>
<evidence type="ECO:0000256" key="5">
    <source>
        <dbReference type="ARBA" id="ARBA00022729"/>
    </source>
</evidence>
<dbReference type="PROSITE" id="PS52016">
    <property type="entry name" value="TONB_DEPENDENT_REC_3"/>
    <property type="match status" value="1"/>
</dbReference>